<comment type="subcellular location">
    <subcellularLocation>
        <location evidence="6">Cytoplasm</location>
    </subcellularLocation>
</comment>
<keyword evidence="1 6" id="KW-0963">Cytoplasm</keyword>
<dbReference type="InterPro" id="IPR024913">
    <property type="entry name" value="tRNA_Ile2__agm2C_synt"/>
</dbReference>
<evidence type="ECO:0000259" key="9">
    <source>
        <dbReference type="Pfam" id="PF22641"/>
    </source>
</evidence>
<dbReference type="PANTHER" id="PTHR40705:SF1">
    <property type="entry name" value="TRNA(ILE2) 2-AGMATINYLCYTIDINE SYNTHETASE TIAS"/>
    <property type="match status" value="1"/>
</dbReference>
<sequence>MKLWIGIDDTDSRKGMCTTYLATLMIERLEKERVGKLMGFPRLIRLNPTIPYKTRGNGAVSFLLEVDDGRRDEVIDIAREIVEEYAELEDENTNPGVVFVDDESEVMDYLSRFALKVVRDVVSLDTALFIIGKYMIPHLKFKKGRGLIGALASVGLELPDRTIEVLAYRKPERFGLPREYDEESFFDADYETYPLTWDTVDWMNEVVVAVPNSPDPVLFGIRGDDFNAVMKAFEMVKTEPIDKYMVFITNQGTDMHLIHESEVDKLEDFHSYILKGVVTVEPYEITGGHVFFHIETKFGEVKCAAFEPTKQFREVVRQLREGDVVEVYGSMKKKTINLEKINILEVAEIWVEENPICPICGKRMESAGRGKGFRCKRCKTKAFEKIRKKVERYLDTGFYEVPPCARRHLSKPLIRMKGVKRHIFR</sequence>
<dbReference type="Gene3D" id="2.40.50.1010">
    <property type="match status" value="1"/>
</dbReference>
<comment type="function">
    <text evidence="6">ATP-dependent agmatine transferase that catalyzes the formation of 2-agmatinylcytidine (agm2C) at the wobble position (C34) of tRNA(Ile2), converting the codon specificity from AUG to AUA.</text>
</comment>
<evidence type="ECO:0000256" key="4">
    <source>
        <dbReference type="ARBA" id="ARBA00022741"/>
    </source>
</evidence>
<dbReference type="GO" id="GO:0016879">
    <property type="term" value="F:ligase activity, forming carbon-nitrogen bonds"/>
    <property type="evidence" value="ECO:0007669"/>
    <property type="project" value="UniProtKB-UniRule"/>
</dbReference>
<reference evidence="11 12" key="1">
    <citation type="journal article" date="2010" name="Stand. Genomic Sci.">
        <title>Complete genome sequence of Archaeoglobus profundus type strain (AV18).</title>
        <authorList>
            <person name="von Jan M."/>
            <person name="Lapidus A."/>
            <person name="Del Rio T.G."/>
            <person name="Copeland A."/>
            <person name="Tice H."/>
            <person name="Cheng J.F."/>
            <person name="Lucas S."/>
            <person name="Chen F."/>
            <person name="Nolan M."/>
            <person name="Goodwin L."/>
            <person name="Han C."/>
            <person name="Pitluck S."/>
            <person name="Liolios K."/>
            <person name="Ivanova N."/>
            <person name="Mavromatis K."/>
            <person name="Ovchinnikova G."/>
            <person name="Chertkov O."/>
            <person name="Pati A."/>
            <person name="Chen A."/>
            <person name="Palaniappan K."/>
            <person name="Land M."/>
            <person name="Hauser L."/>
            <person name="Chang Y.J."/>
            <person name="Jeffries C.D."/>
            <person name="Saunders E."/>
            <person name="Brettin T."/>
            <person name="Detter J.C."/>
            <person name="Chain P."/>
            <person name="Eichinger K."/>
            <person name="Huber H."/>
            <person name="Spring S."/>
            <person name="Rohde M."/>
            <person name="Goker M."/>
            <person name="Wirth R."/>
            <person name="Woyke T."/>
            <person name="Bristow J."/>
            <person name="Eisen J.A."/>
            <person name="Markowitz V."/>
            <person name="Hugenholtz P."/>
            <person name="Kyrpides N.C."/>
            <person name="Klenk H.P."/>
        </authorList>
    </citation>
    <scope>NUCLEOTIDE SEQUENCE [LARGE SCALE GENOMIC DNA]</scope>
    <source>
        <strain evidence="12">DSM 5631 / JCM 9629 / NBRC 100127 / Av18</strain>
    </source>
</reference>
<dbReference type="PaxDb" id="572546-Arcpr_0648"/>
<organism evidence="11 12">
    <name type="scientific">Archaeoglobus profundus (strain DSM 5631 / JCM 9629 / NBRC 100127 / Av18)</name>
    <dbReference type="NCBI Taxonomy" id="572546"/>
    <lineage>
        <taxon>Archaea</taxon>
        <taxon>Methanobacteriati</taxon>
        <taxon>Methanobacteriota</taxon>
        <taxon>Archaeoglobi</taxon>
        <taxon>Archaeoglobales</taxon>
        <taxon>Archaeoglobaceae</taxon>
        <taxon>Archaeoglobus</taxon>
    </lineage>
</organism>
<gene>
    <name evidence="6" type="primary">tiaS</name>
    <name evidence="11" type="ordered locus">Arcpr_0648</name>
</gene>
<dbReference type="AlphaFoldDB" id="D2RHD8"/>
<dbReference type="InterPro" id="IPR013696">
    <property type="entry name" value="TiaS_FLD"/>
</dbReference>
<dbReference type="Proteomes" id="UP000001901">
    <property type="component" value="Chromosome"/>
</dbReference>
<dbReference type="STRING" id="572546.Arcpr_0648"/>
<dbReference type="GO" id="GO:0005524">
    <property type="term" value="F:ATP binding"/>
    <property type="evidence" value="ECO:0007669"/>
    <property type="project" value="UniProtKB-KW"/>
</dbReference>
<evidence type="ECO:0000256" key="6">
    <source>
        <dbReference type="HAMAP-Rule" id="MF_01892"/>
    </source>
</evidence>
<feature type="domain" description="TiaS-like TCKD" evidence="9">
    <location>
        <begin position="5"/>
        <end position="76"/>
    </location>
</feature>
<dbReference type="OrthoDB" id="39189at2157"/>
<dbReference type="InterPro" id="IPR055394">
    <property type="entry name" value="Zn_ribbon_TiaS"/>
</dbReference>
<feature type="domain" description="OB" evidence="7">
    <location>
        <begin position="275"/>
        <end position="334"/>
    </location>
</feature>
<dbReference type="GeneID" id="8739308"/>
<feature type="domain" description="TiaS FLD" evidence="8">
    <location>
        <begin position="144"/>
        <end position="256"/>
    </location>
</feature>
<dbReference type="Gene3D" id="3.30.70.2200">
    <property type="match status" value="1"/>
</dbReference>
<dbReference type="HOGENOM" id="CLU_675459_0_0_2"/>
<dbReference type="PANTHER" id="PTHR40705">
    <property type="entry name" value="TRNA(ILE2) 2-AGMATINYLCYTIDINE SYNTHETASE TIAS"/>
    <property type="match status" value="1"/>
</dbReference>
<dbReference type="Pfam" id="PF22641">
    <property type="entry name" value="TiaS_TCKD"/>
    <property type="match status" value="1"/>
</dbReference>
<name>D2RHD8_ARCPA</name>
<dbReference type="EMBL" id="CP001857">
    <property type="protein sequence ID" value="ADB57713.1"/>
    <property type="molecule type" value="Genomic_DNA"/>
</dbReference>
<dbReference type="GO" id="GO:0002101">
    <property type="term" value="P:tRNA wobble cytosine modification"/>
    <property type="evidence" value="ECO:0007669"/>
    <property type="project" value="UniProtKB-UniRule"/>
</dbReference>
<evidence type="ECO:0000259" key="7">
    <source>
        <dbReference type="Pfam" id="PF01336"/>
    </source>
</evidence>
<dbReference type="RefSeq" id="WP_012940049.1">
    <property type="nucleotide sequence ID" value="NC_013741.1"/>
</dbReference>
<dbReference type="Pfam" id="PF23783">
    <property type="entry name" value="Zn_ribbon_TiaS"/>
    <property type="match status" value="1"/>
</dbReference>
<dbReference type="EC" id="6.3.4.22" evidence="6"/>
<dbReference type="InterPro" id="IPR053870">
    <property type="entry name" value="TiaS-like_TCKD"/>
</dbReference>
<keyword evidence="12" id="KW-1185">Reference proteome</keyword>
<evidence type="ECO:0000256" key="1">
    <source>
        <dbReference type="ARBA" id="ARBA00022490"/>
    </source>
</evidence>
<keyword evidence="3 6" id="KW-0819">tRNA processing</keyword>
<comment type="similarity">
    <text evidence="6">Belongs to the TiaS family.</text>
</comment>
<evidence type="ECO:0000256" key="3">
    <source>
        <dbReference type="ARBA" id="ARBA00022694"/>
    </source>
</evidence>
<evidence type="ECO:0000313" key="11">
    <source>
        <dbReference type="EMBL" id="ADB57713.1"/>
    </source>
</evidence>
<evidence type="ECO:0000313" key="12">
    <source>
        <dbReference type="Proteomes" id="UP000001901"/>
    </source>
</evidence>
<dbReference type="GO" id="GO:0003676">
    <property type="term" value="F:nucleic acid binding"/>
    <property type="evidence" value="ECO:0007669"/>
    <property type="project" value="InterPro"/>
</dbReference>
<dbReference type="InterPro" id="IPR004365">
    <property type="entry name" value="NA-bd_OB_tRNA"/>
</dbReference>
<accession>D2RHD8</accession>
<dbReference type="Pfam" id="PF08489">
    <property type="entry name" value="TiaS_FLD"/>
    <property type="match status" value="1"/>
</dbReference>
<proteinExistence type="inferred from homology"/>
<dbReference type="HAMAP" id="MF_01892">
    <property type="entry name" value="tRNA_Ile2_agm2C_synt"/>
    <property type="match status" value="1"/>
</dbReference>
<keyword evidence="5 6" id="KW-0067">ATP-binding</keyword>
<comment type="catalytic activity">
    <reaction evidence="6">
        <text>cytidine(34) in tRNA(Ile2) + agmatine + ATP + H2O = 2-agmatinylcytidine(34) in tRNA(Ile2) + AMP + 2 phosphate + 2 H(+)</text>
        <dbReference type="Rhea" id="RHEA:43608"/>
        <dbReference type="Rhea" id="RHEA-COMP:10625"/>
        <dbReference type="Rhea" id="RHEA-COMP:10626"/>
        <dbReference type="ChEBI" id="CHEBI:15377"/>
        <dbReference type="ChEBI" id="CHEBI:15378"/>
        <dbReference type="ChEBI" id="CHEBI:30616"/>
        <dbReference type="ChEBI" id="CHEBI:43474"/>
        <dbReference type="ChEBI" id="CHEBI:58145"/>
        <dbReference type="ChEBI" id="CHEBI:82748"/>
        <dbReference type="ChEBI" id="CHEBI:83545"/>
        <dbReference type="ChEBI" id="CHEBI:456215"/>
        <dbReference type="EC" id="6.3.4.22"/>
    </reaction>
</comment>
<dbReference type="Gene3D" id="3.90.600.20">
    <property type="match status" value="1"/>
</dbReference>
<keyword evidence="2 6" id="KW-0436">Ligase</keyword>
<evidence type="ECO:0000259" key="8">
    <source>
        <dbReference type="Pfam" id="PF08489"/>
    </source>
</evidence>
<evidence type="ECO:0000259" key="10">
    <source>
        <dbReference type="Pfam" id="PF23783"/>
    </source>
</evidence>
<dbReference type="Pfam" id="PF01336">
    <property type="entry name" value="tRNA_anti-codon"/>
    <property type="match status" value="1"/>
</dbReference>
<evidence type="ECO:0000256" key="2">
    <source>
        <dbReference type="ARBA" id="ARBA00022598"/>
    </source>
</evidence>
<dbReference type="eggNOG" id="arCOG01115">
    <property type="taxonomic scope" value="Archaea"/>
</dbReference>
<keyword evidence="4 6" id="KW-0547">Nucleotide-binding</keyword>
<evidence type="ECO:0000256" key="5">
    <source>
        <dbReference type="ARBA" id="ARBA00022840"/>
    </source>
</evidence>
<dbReference type="CDD" id="cd04482">
    <property type="entry name" value="RPA2_OBF_like"/>
    <property type="match status" value="1"/>
</dbReference>
<dbReference type="GO" id="GO:0005737">
    <property type="term" value="C:cytoplasm"/>
    <property type="evidence" value="ECO:0007669"/>
    <property type="project" value="UniProtKB-SubCell"/>
</dbReference>
<feature type="domain" description="TiaS C-terminal zinc ribbon" evidence="10">
    <location>
        <begin position="354"/>
        <end position="394"/>
    </location>
</feature>
<dbReference type="KEGG" id="apo:Arcpr_0648"/>
<protein>
    <recommendedName>
        <fullName evidence="6">tRNA(Ile2) 2-agmatinylcytidine synthetase TiaS</fullName>
        <shortName evidence="6">tRNA(Ile2)-agm2C synthetase</shortName>
        <ecNumber evidence="6">6.3.4.22</ecNumber>
    </recommendedName>
    <alternativeName>
        <fullName evidence="6">tRNA(Ile2) agmatidine synthetase</fullName>
    </alternativeName>
</protein>